<dbReference type="PATRIC" id="fig|927665.4.peg.7"/>
<evidence type="ECO:0008006" key="4">
    <source>
        <dbReference type="Google" id="ProtNLM"/>
    </source>
</evidence>
<dbReference type="RefSeq" id="WP_082207480.1">
    <property type="nucleotide sequence ID" value="NZ_KQ033912.1"/>
</dbReference>
<feature type="transmembrane region" description="Helical" evidence="1">
    <location>
        <begin position="102"/>
        <end position="120"/>
    </location>
</feature>
<accession>A0A0F5JQ72</accession>
<dbReference type="AlphaFoldDB" id="A0A0F5JQ72"/>
<dbReference type="Pfam" id="PF10825">
    <property type="entry name" value="DUF2752"/>
    <property type="match status" value="1"/>
</dbReference>
<keyword evidence="1" id="KW-1133">Transmembrane helix</keyword>
<dbReference type="Proteomes" id="UP000033047">
    <property type="component" value="Unassembled WGS sequence"/>
</dbReference>
<gene>
    <name evidence="2" type="ORF">HMPREF1535_00012</name>
</gene>
<dbReference type="STRING" id="927665.HMPREF1535_00012"/>
<feature type="transmembrane region" description="Helical" evidence="1">
    <location>
        <begin position="61"/>
        <end position="81"/>
    </location>
</feature>
<protein>
    <recommendedName>
        <fullName evidence="4">DUF2752 domain-containing protein</fullName>
    </recommendedName>
</protein>
<keyword evidence="1" id="KW-0812">Transmembrane</keyword>
<reference evidence="2 3" key="1">
    <citation type="submission" date="2013-04" db="EMBL/GenBank/DDBJ databases">
        <title>The Genome Sequence of Parabacteroides goldsteinii DSM 19448.</title>
        <authorList>
            <consortium name="The Broad Institute Genomics Platform"/>
            <person name="Earl A."/>
            <person name="Ward D."/>
            <person name="Feldgarden M."/>
            <person name="Gevers D."/>
            <person name="Martens E."/>
            <person name="Sakamoto M."/>
            <person name="Benno Y."/>
            <person name="Song Y."/>
            <person name="Liu C."/>
            <person name="Lee J."/>
            <person name="Bolanos M."/>
            <person name="Vaisanen M.L."/>
            <person name="Finegold S.M."/>
            <person name="Walker B."/>
            <person name="Young S."/>
            <person name="Zeng Q."/>
            <person name="Gargeya S."/>
            <person name="Fitzgerald M."/>
            <person name="Haas B."/>
            <person name="Abouelleil A."/>
            <person name="Allen A.W."/>
            <person name="Alvarado L."/>
            <person name="Arachchi H.M."/>
            <person name="Berlin A.M."/>
            <person name="Chapman S.B."/>
            <person name="Gainer-Dewar J."/>
            <person name="Goldberg J."/>
            <person name="Griggs A."/>
            <person name="Gujja S."/>
            <person name="Hansen M."/>
            <person name="Howarth C."/>
            <person name="Imamovic A."/>
            <person name="Ireland A."/>
            <person name="Larimer J."/>
            <person name="McCowan C."/>
            <person name="Murphy C."/>
            <person name="Pearson M."/>
            <person name="Poon T.W."/>
            <person name="Priest M."/>
            <person name="Roberts A."/>
            <person name="Saif S."/>
            <person name="Shea T."/>
            <person name="Sisk P."/>
            <person name="Sykes S."/>
            <person name="Wortman J."/>
            <person name="Nusbaum C."/>
            <person name="Birren B."/>
        </authorList>
    </citation>
    <scope>NUCLEOTIDE SEQUENCE [LARGE SCALE GENOMIC DNA]</scope>
    <source>
        <strain evidence="2 3">DSM 19448</strain>
    </source>
</reference>
<evidence type="ECO:0000313" key="2">
    <source>
        <dbReference type="EMBL" id="KKB59740.1"/>
    </source>
</evidence>
<dbReference type="HOGENOM" id="CLU_1912567_0_0_10"/>
<keyword evidence="1" id="KW-0472">Membrane</keyword>
<organism evidence="2 3">
    <name type="scientific">Parabacteroides goldsteinii DSM 19448 = WAL 12034</name>
    <dbReference type="NCBI Taxonomy" id="927665"/>
    <lineage>
        <taxon>Bacteria</taxon>
        <taxon>Pseudomonadati</taxon>
        <taxon>Bacteroidota</taxon>
        <taxon>Bacteroidia</taxon>
        <taxon>Bacteroidales</taxon>
        <taxon>Tannerellaceae</taxon>
        <taxon>Parabacteroides</taxon>
    </lineage>
</organism>
<feature type="transmembrane region" description="Helical" evidence="1">
    <location>
        <begin position="7"/>
        <end position="30"/>
    </location>
</feature>
<dbReference type="InterPro" id="IPR021215">
    <property type="entry name" value="DUF2752"/>
</dbReference>
<name>A0A0F5JQ72_9BACT</name>
<evidence type="ECO:0000313" key="3">
    <source>
        <dbReference type="Proteomes" id="UP000033047"/>
    </source>
</evidence>
<dbReference type="EMBL" id="AQHV01000001">
    <property type="protein sequence ID" value="KKB59740.1"/>
    <property type="molecule type" value="Genomic_DNA"/>
</dbReference>
<comment type="caution">
    <text evidence="2">The sequence shown here is derived from an EMBL/GenBank/DDBJ whole genome shotgun (WGS) entry which is preliminary data.</text>
</comment>
<sequence length="123" mass="14165">MGKRNKYAYLAVAIIAGYALLSFPCIFHTMTGYPCPACGTRRAILALLNGDIGDSILINPYGLLFVLLAVFFITGIVFDFIRKRHTFRDWLKKAERKLANKYILTFIILLTILNWIWNIHKRL</sequence>
<evidence type="ECO:0000256" key="1">
    <source>
        <dbReference type="SAM" id="Phobius"/>
    </source>
</evidence>
<proteinExistence type="predicted"/>